<keyword evidence="2" id="KW-1185">Reference proteome</keyword>
<proteinExistence type="predicted"/>
<name>A0A183P024_9TREM</name>
<gene>
    <name evidence="1" type="ORF">SMTD_LOCUS7710</name>
</gene>
<dbReference type="EMBL" id="UZAL01028416">
    <property type="protein sequence ID" value="VDP41040.1"/>
    <property type="molecule type" value="Genomic_DNA"/>
</dbReference>
<sequence>MDGDFRLRLMKITSPSPHIAATTYEAFRANGRWSPTEIHIHPDRPNDARIKYKSQLKLTIPLVGYQNHEKEQRKDSGYQLGKPCVDRLPVYSHKIHTDKQDGEAHAFSFESTNCLYMNARSLPNKMDEMRELSNTNNTQLEGISETWISSQITNHELAILWVSLLRNDRKTALGME</sequence>
<protein>
    <submittedName>
        <fullName evidence="1">Uncharacterized protein</fullName>
    </submittedName>
</protein>
<reference evidence="1 2" key="1">
    <citation type="submission" date="2018-11" db="EMBL/GenBank/DDBJ databases">
        <authorList>
            <consortium name="Pathogen Informatics"/>
        </authorList>
    </citation>
    <scope>NUCLEOTIDE SEQUENCE [LARGE SCALE GENOMIC DNA]</scope>
    <source>
        <strain>Denwood</strain>
        <strain evidence="2">Zambia</strain>
    </source>
</reference>
<dbReference type="AlphaFoldDB" id="A0A183P024"/>
<dbReference type="Proteomes" id="UP000269396">
    <property type="component" value="Unassembled WGS sequence"/>
</dbReference>
<evidence type="ECO:0000313" key="2">
    <source>
        <dbReference type="Proteomes" id="UP000269396"/>
    </source>
</evidence>
<organism evidence="1 2">
    <name type="scientific">Schistosoma mattheei</name>
    <dbReference type="NCBI Taxonomy" id="31246"/>
    <lineage>
        <taxon>Eukaryota</taxon>
        <taxon>Metazoa</taxon>
        <taxon>Spiralia</taxon>
        <taxon>Lophotrochozoa</taxon>
        <taxon>Platyhelminthes</taxon>
        <taxon>Trematoda</taxon>
        <taxon>Digenea</taxon>
        <taxon>Strigeidida</taxon>
        <taxon>Schistosomatoidea</taxon>
        <taxon>Schistosomatidae</taxon>
        <taxon>Schistosoma</taxon>
    </lineage>
</organism>
<accession>A0A183P024</accession>
<evidence type="ECO:0000313" key="1">
    <source>
        <dbReference type="EMBL" id="VDP41040.1"/>
    </source>
</evidence>